<feature type="domain" description="C-type lectin" evidence="2">
    <location>
        <begin position="12"/>
        <end position="127"/>
    </location>
</feature>
<dbReference type="GeneTree" id="ENSGT01150000286973"/>
<proteinExistence type="predicted"/>
<dbReference type="CDD" id="cd00037">
    <property type="entry name" value="CLECT"/>
    <property type="match status" value="1"/>
</dbReference>
<dbReference type="SUPFAM" id="SSF56436">
    <property type="entry name" value="C-type lectin-like"/>
    <property type="match status" value="1"/>
</dbReference>
<evidence type="ECO:0000259" key="2">
    <source>
        <dbReference type="PROSITE" id="PS50041"/>
    </source>
</evidence>
<dbReference type="Ensembl" id="ENSGMOT00000071359.1">
    <property type="protein sequence ID" value="ENSGMOP00000040469.1"/>
    <property type="gene ID" value="ENSGMOG00000034814.1"/>
</dbReference>
<dbReference type="InterPro" id="IPR018378">
    <property type="entry name" value="C-type_lectin_CS"/>
</dbReference>
<dbReference type="AlphaFoldDB" id="A0A8C5B3R3"/>
<dbReference type="PANTHER" id="PTHR22803">
    <property type="entry name" value="MANNOSE, PHOSPHOLIPASE, LECTIN RECEPTOR RELATED"/>
    <property type="match status" value="1"/>
</dbReference>
<dbReference type="Gene3D" id="3.10.100.10">
    <property type="entry name" value="Mannose-Binding Protein A, subunit A"/>
    <property type="match status" value="1"/>
</dbReference>
<reference evidence="3" key="2">
    <citation type="submission" date="2025-09" db="UniProtKB">
        <authorList>
            <consortium name="Ensembl"/>
        </authorList>
    </citation>
    <scope>IDENTIFICATION</scope>
</reference>
<dbReference type="InterPro" id="IPR001304">
    <property type="entry name" value="C-type_lectin-like"/>
</dbReference>
<organism evidence="3 4">
    <name type="scientific">Gadus morhua</name>
    <name type="common">Atlantic cod</name>
    <dbReference type="NCBI Taxonomy" id="8049"/>
    <lineage>
        <taxon>Eukaryota</taxon>
        <taxon>Metazoa</taxon>
        <taxon>Chordata</taxon>
        <taxon>Craniata</taxon>
        <taxon>Vertebrata</taxon>
        <taxon>Euteleostomi</taxon>
        <taxon>Actinopterygii</taxon>
        <taxon>Neopterygii</taxon>
        <taxon>Teleostei</taxon>
        <taxon>Neoteleostei</taxon>
        <taxon>Acanthomorphata</taxon>
        <taxon>Zeiogadaria</taxon>
        <taxon>Gadariae</taxon>
        <taxon>Gadiformes</taxon>
        <taxon>Gadoidei</taxon>
        <taxon>Gadidae</taxon>
        <taxon>Gadus</taxon>
    </lineage>
</organism>
<evidence type="ECO:0000313" key="3">
    <source>
        <dbReference type="Ensembl" id="ENSGMOP00000040469.1"/>
    </source>
</evidence>
<dbReference type="PROSITE" id="PS00615">
    <property type="entry name" value="C_TYPE_LECTIN_1"/>
    <property type="match status" value="1"/>
</dbReference>
<dbReference type="SMART" id="SM00034">
    <property type="entry name" value="CLECT"/>
    <property type="match status" value="1"/>
</dbReference>
<dbReference type="Pfam" id="PF00059">
    <property type="entry name" value="Lectin_C"/>
    <property type="match status" value="1"/>
</dbReference>
<reference evidence="3" key="1">
    <citation type="submission" date="2025-08" db="UniProtKB">
        <authorList>
            <consortium name="Ensembl"/>
        </authorList>
    </citation>
    <scope>IDENTIFICATION</scope>
</reference>
<dbReference type="InterPro" id="IPR050111">
    <property type="entry name" value="C-type_lectin/snaclec_domain"/>
</dbReference>
<dbReference type="InterPro" id="IPR016187">
    <property type="entry name" value="CTDL_fold"/>
</dbReference>
<name>A0A8C5B3R3_GADMO</name>
<accession>A0A8C5B3R3</accession>
<evidence type="ECO:0000313" key="4">
    <source>
        <dbReference type="Proteomes" id="UP000694546"/>
    </source>
</evidence>
<dbReference type="PROSITE" id="PS50041">
    <property type="entry name" value="C_TYPE_LECTIN_2"/>
    <property type="match status" value="1"/>
</dbReference>
<protein>
    <recommendedName>
        <fullName evidence="2">C-type lectin domain-containing protein</fullName>
    </recommendedName>
</protein>
<dbReference type="InterPro" id="IPR016186">
    <property type="entry name" value="C-type_lectin-like/link_sf"/>
</dbReference>
<keyword evidence="1" id="KW-1015">Disulfide bond</keyword>
<keyword evidence="4" id="KW-1185">Reference proteome</keyword>
<sequence length="148" mass="16306">VKCDVANGWTDFGSYCYKLKSETTKSWLAARHDCLKEGGDLLSLSSTQEEEFVSGILATGDVWTGLHDPLQVGFYTWSDVSHTNWGPGEPNDHEGRENCVEMVSSANGTLSWWNDLNCDAHQDWICMIAKGTTPILPPIPPPPVPGRN</sequence>
<dbReference type="Proteomes" id="UP000694546">
    <property type="component" value="Chromosome 19"/>
</dbReference>
<evidence type="ECO:0000256" key="1">
    <source>
        <dbReference type="ARBA" id="ARBA00023157"/>
    </source>
</evidence>